<feature type="region of interest" description="Disordered" evidence="4">
    <location>
        <begin position="809"/>
        <end position="853"/>
    </location>
</feature>
<gene>
    <name evidence="7" type="ORF">CONPUDRAFT_71947</name>
</gene>
<feature type="compositionally biased region" description="Low complexity" evidence="4">
    <location>
        <begin position="879"/>
        <end position="904"/>
    </location>
</feature>
<dbReference type="OrthoDB" id="341486at2759"/>
<evidence type="ECO:0000259" key="5">
    <source>
        <dbReference type="Pfam" id="PF17034"/>
    </source>
</evidence>
<evidence type="ECO:0000256" key="2">
    <source>
        <dbReference type="ARBA" id="ARBA00022574"/>
    </source>
</evidence>
<dbReference type="PANTHER" id="PTHR16453">
    <property type="entry name" value="WD40 DOMAIN-CONTAINING PROTEIN MIO FAMILY MEMBER"/>
    <property type="match status" value="1"/>
</dbReference>
<dbReference type="RefSeq" id="XP_007766469.1">
    <property type="nucleotide sequence ID" value="XM_007768279.1"/>
</dbReference>
<keyword evidence="3" id="KW-0677">Repeat</keyword>
<dbReference type="GeneID" id="19208969"/>
<evidence type="ECO:0000259" key="6">
    <source>
        <dbReference type="Pfam" id="PF21719"/>
    </source>
</evidence>
<evidence type="ECO:0000313" key="7">
    <source>
        <dbReference type="EMBL" id="EIW83392.1"/>
    </source>
</evidence>
<dbReference type="Gene3D" id="2.130.10.10">
    <property type="entry name" value="YVTN repeat-like/Quinoprotein amine dehydrogenase"/>
    <property type="match status" value="2"/>
</dbReference>
<organism evidence="7 8">
    <name type="scientific">Coniophora puteana (strain RWD-64-598)</name>
    <name type="common">Brown rot fungus</name>
    <dbReference type="NCBI Taxonomy" id="741705"/>
    <lineage>
        <taxon>Eukaryota</taxon>
        <taxon>Fungi</taxon>
        <taxon>Dikarya</taxon>
        <taxon>Basidiomycota</taxon>
        <taxon>Agaricomycotina</taxon>
        <taxon>Agaricomycetes</taxon>
        <taxon>Agaricomycetidae</taxon>
        <taxon>Boletales</taxon>
        <taxon>Coniophorineae</taxon>
        <taxon>Coniophoraceae</taxon>
        <taxon>Coniophora</taxon>
    </lineage>
</organism>
<dbReference type="InterPro" id="IPR037593">
    <property type="entry name" value="MIOS/Sea4"/>
</dbReference>
<protein>
    <submittedName>
        <fullName evidence="7">Uncharacterized protein</fullName>
    </submittedName>
</protein>
<feature type="compositionally biased region" description="Gly residues" evidence="4">
    <location>
        <begin position="840"/>
        <end position="851"/>
    </location>
</feature>
<dbReference type="KEGG" id="cput:CONPUDRAFT_71947"/>
<dbReference type="EMBL" id="JH711576">
    <property type="protein sequence ID" value="EIW83392.1"/>
    <property type="molecule type" value="Genomic_DNA"/>
</dbReference>
<dbReference type="SUPFAM" id="SSF50978">
    <property type="entry name" value="WD40 repeat-like"/>
    <property type="match status" value="1"/>
</dbReference>
<comment type="similarity">
    <text evidence="1">Belongs to the WD repeat mio family.</text>
</comment>
<feature type="region of interest" description="Disordered" evidence="4">
    <location>
        <begin position="527"/>
        <end position="723"/>
    </location>
</feature>
<dbReference type="SMART" id="SM00320">
    <property type="entry name" value="WD40"/>
    <property type="match status" value="3"/>
</dbReference>
<feature type="region of interest" description="Disordered" evidence="4">
    <location>
        <begin position="392"/>
        <end position="411"/>
    </location>
</feature>
<dbReference type="InterPro" id="IPR036322">
    <property type="entry name" value="WD40_repeat_dom_sf"/>
</dbReference>
<keyword evidence="8" id="KW-1185">Reference proteome</keyword>
<feature type="compositionally biased region" description="Basic and acidic residues" evidence="4">
    <location>
        <begin position="686"/>
        <end position="705"/>
    </location>
</feature>
<comment type="caution">
    <text evidence="7">The sequence shown here is derived from an EMBL/GenBank/DDBJ whole genome shotgun (WGS) entry which is preliminary data.</text>
</comment>
<feature type="compositionally biased region" description="Basic and acidic residues" evidence="4">
    <location>
        <begin position="668"/>
        <end position="678"/>
    </location>
</feature>
<feature type="compositionally biased region" description="Low complexity" evidence="4">
    <location>
        <begin position="652"/>
        <end position="663"/>
    </location>
</feature>
<evidence type="ECO:0000313" key="8">
    <source>
        <dbReference type="Proteomes" id="UP000053558"/>
    </source>
</evidence>
<reference evidence="8" key="1">
    <citation type="journal article" date="2012" name="Science">
        <title>The Paleozoic origin of enzymatic lignin decomposition reconstructed from 31 fungal genomes.</title>
        <authorList>
            <person name="Floudas D."/>
            <person name="Binder M."/>
            <person name="Riley R."/>
            <person name="Barry K."/>
            <person name="Blanchette R.A."/>
            <person name="Henrissat B."/>
            <person name="Martinez A.T."/>
            <person name="Otillar R."/>
            <person name="Spatafora J.W."/>
            <person name="Yadav J.S."/>
            <person name="Aerts A."/>
            <person name="Benoit I."/>
            <person name="Boyd A."/>
            <person name="Carlson A."/>
            <person name="Copeland A."/>
            <person name="Coutinho P.M."/>
            <person name="de Vries R.P."/>
            <person name="Ferreira P."/>
            <person name="Findley K."/>
            <person name="Foster B."/>
            <person name="Gaskell J."/>
            <person name="Glotzer D."/>
            <person name="Gorecki P."/>
            <person name="Heitman J."/>
            <person name="Hesse C."/>
            <person name="Hori C."/>
            <person name="Igarashi K."/>
            <person name="Jurgens J.A."/>
            <person name="Kallen N."/>
            <person name="Kersten P."/>
            <person name="Kohler A."/>
            <person name="Kuees U."/>
            <person name="Kumar T.K.A."/>
            <person name="Kuo A."/>
            <person name="LaButti K."/>
            <person name="Larrondo L.F."/>
            <person name="Lindquist E."/>
            <person name="Ling A."/>
            <person name="Lombard V."/>
            <person name="Lucas S."/>
            <person name="Lundell T."/>
            <person name="Martin R."/>
            <person name="McLaughlin D.J."/>
            <person name="Morgenstern I."/>
            <person name="Morin E."/>
            <person name="Murat C."/>
            <person name="Nagy L.G."/>
            <person name="Nolan M."/>
            <person name="Ohm R.A."/>
            <person name="Patyshakuliyeva A."/>
            <person name="Rokas A."/>
            <person name="Ruiz-Duenas F.J."/>
            <person name="Sabat G."/>
            <person name="Salamov A."/>
            <person name="Samejima M."/>
            <person name="Schmutz J."/>
            <person name="Slot J.C."/>
            <person name="St John F."/>
            <person name="Stenlid J."/>
            <person name="Sun H."/>
            <person name="Sun S."/>
            <person name="Syed K."/>
            <person name="Tsang A."/>
            <person name="Wiebenga A."/>
            <person name="Young D."/>
            <person name="Pisabarro A."/>
            <person name="Eastwood D.C."/>
            <person name="Martin F."/>
            <person name="Cullen D."/>
            <person name="Grigoriev I.V."/>
            <person name="Hibbett D.S."/>
        </authorList>
    </citation>
    <scope>NUCLEOTIDE SEQUENCE [LARGE SCALE GENOMIC DNA]</scope>
    <source>
        <strain evidence="8">RWD-64-598 SS2</strain>
    </source>
</reference>
<feature type="region of interest" description="Disordered" evidence="4">
    <location>
        <begin position="244"/>
        <end position="267"/>
    </location>
</feature>
<keyword evidence="2" id="KW-0853">WD repeat</keyword>
<accession>A0A5M3MW49</accession>
<evidence type="ECO:0000256" key="3">
    <source>
        <dbReference type="ARBA" id="ARBA00022737"/>
    </source>
</evidence>
<feature type="region of interest" description="Disordered" evidence="4">
    <location>
        <begin position="437"/>
        <end position="476"/>
    </location>
</feature>
<dbReference type="Pfam" id="PF21720">
    <property type="entry name" value="MIOS_WD40"/>
    <property type="match status" value="1"/>
</dbReference>
<feature type="compositionally biased region" description="Basic residues" evidence="4">
    <location>
        <begin position="706"/>
        <end position="716"/>
    </location>
</feature>
<name>A0A5M3MW49_CONPW</name>
<feature type="domain" description="MIOS-like alpha-solenoid" evidence="6">
    <location>
        <begin position="944"/>
        <end position="1063"/>
    </location>
</feature>
<dbReference type="Proteomes" id="UP000053558">
    <property type="component" value="Unassembled WGS sequence"/>
</dbReference>
<evidence type="ECO:0000256" key="1">
    <source>
        <dbReference type="ARBA" id="ARBA00009713"/>
    </source>
</evidence>
<dbReference type="PANTHER" id="PTHR16453:SF9">
    <property type="entry name" value="GATOR COMPLEX PROTEIN MIOS"/>
    <property type="match status" value="1"/>
</dbReference>
<dbReference type="InterPro" id="IPR049092">
    <property type="entry name" value="MIOS_a-sol"/>
</dbReference>
<dbReference type="OMA" id="WIHHAND"/>
<dbReference type="InterPro" id="IPR015943">
    <property type="entry name" value="WD40/YVTN_repeat-like_dom_sf"/>
</dbReference>
<feature type="compositionally biased region" description="Low complexity" evidence="4">
    <location>
        <begin position="449"/>
        <end position="463"/>
    </location>
</feature>
<dbReference type="GO" id="GO:1904263">
    <property type="term" value="P:positive regulation of TORC1 signaling"/>
    <property type="evidence" value="ECO:0007669"/>
    <property type="project" value="TreeGrafter"/>
</dbReference>
<evidence type="ECO:0000256" key="4">
    <source>
        <dbReference type="SAM" id="MobiDB-lite"/>
    </source>
</evidence>
<dbReference type="GO" id="GO:0005737">
    <property type="term" value="C:cytoplasm"/>
    <property type="evidence" value="ECO:0007669"/>
    <property type="project" value="TreeGrafter"/>
</dbReference>
<feature type="domain" description="GATOR2 complex protein MIO zinc-ribbon like" evidence="5">
    <location>
        <begin position="1245"/>
        <end position="1353"/>
    </location>
</feature>
<dbReference type="Pfam" id="PF17034">
    <property type="entry name" value="zinc_ribbon_16"/>
    <property type="match status" value="1"/>
</dbReference>
<feature type="compositionally biased region" description="Polar residues" evidence="4">
    <location>
        <begin position="617"/>
        <end position="637"/>
    </location>
</feature>
<sequence length="1382" mass="146918">MVAPSNPERHLVWHPRGQPSFLLAASSQLTLYDFSPRTQRITHRTSLADLPFMKCVAWSPDPHFDDLVAVGQTNGRVDLMRVGASQESQAGFGGSAERRTWEEGTTLSPGTVVSLPIRNSRAVNALAFSAADPNYLAAGLDKVRGDPSLLIWDVASSVPSLSFGIGGGDGAATLYGRPMLGGSGRLPLTRMDPLPRTDSRVIQAHAPTEVISALAFLPHTPHLLLAALSSRWLRLFDLRAPSIPTTSPTSIQQPTSPSMSSHSPTAQFQTPNIGGQATLANTATKAHLVATSVLDANLIASAGDGVVSVWDSRRLATPLLTFNSSDGSGGGGRGVVAKIEWSGARRGVLGVMERDGAYVKFWDVASAGGGDGTVLGGSNVNANILANAPGIGGHDGRGRANTTGGRAPSITKRSWWARQNTSEDSYDQIAKVVLSNSRRSRRSPKPLTSFALLPPSAFPPSALDTTPPSSDPDALFPSAHPSSYLLVSTKDALSIMPLHDAPLTPAWSSRGGLVCAAGGGVKIVGGGGQVPEAAEHPHNVSSNATPNNNADGRGRAGSVVEHRDPSRSPRPGAGATNGDGRANGNASTLAPSPPALFGRGDADGFPALVSPIASPGRSHSQLPLPSVSAHQGRSRTSTPPPTRKKGRDTAFSPSALARLSLSPGQEYRAGKGGRDERSPLQPHVRLPPDVERKEPRVRRGDGSERRRSKSRGRSRARSRERSAKAVVEGDISLLMRRRARNGYGLEHAEHNARLAREDDDHELADLWDWIHHANDILGNPTSRVGGYEFAHQGILGIWEGFAPILPRVNPPLAPPPSNQPHTPAPPEPPHPSPAHHPSAGSGGSGGSGGMLGKTASMLHLSSAISATRSIVPSFTGSMTAPNSPTSSPPRSTATLQTDTATDQSGGSELDADEQPPAEYDDAVDMVLMQSAGLTAWKPMARTEMLARRRLALKLSGWDEAGSVGELVEIWQGEGQWSRAACWLLFMQQHDKALSALMQSDDETHIMLSGTIAALINQSSSSNGKSSAALKGHAQQLARKLHDPYFRTMLTWLTTKDFTTILDAQEKDDTGDGHGECLPLVERLAIALHFLPDDKLAPYLRKVVQRASLTGDINALVISGLIHAPSSRTPTPSPTASTQPHDAPAAAMTTTCLDILQVFVDRTGDVQTAASLAAHLSYPTSPANGAERWVEAYRDLLDGFRMFHERVWFDVERGRVLRERGAEGSEGVWEGRRGARWAPSQVLIRCNYCNKPMGGEGFKAGAGKGRPTACPNCSRSLPRCSICLMTLSIVPDNVRDADLSHSQADYRDTIDEALVICQSCRHGGHASHILDWFFGAEGIRARGVCPVVDCDCRYNLSANTVVPEKSLLGNTNMTINGKFGAVH</sequence>
<dbReference type="Pfam" id="PF21719">
    <property type="entry name" value="MIOS_a-sol"/>
    <property type="match status" value="1"/>
</dbReference>
<feature type="compositionally biased region" description="Pro residues" evidence="4">
    <location>
        <begin position="809"/>
        <end position="834"/>
    </location>
</feature>
<proteinExistence type="inferred from homology"/>
<feature type="compositionally biased region" description="Polar residues" evidence="4">
    <location>
        <begin position="539"/>
        <end position="550"/>
    </location>
</feature>
<dbReference type="InterPro" id="IPR031488">
    <property type="entry name" value="Zn_ribbon_mio"/>
</dbReference>
<feature type="region of interest" description="Disordered" evidence="4">
    <location>
        <begin position="875"/>
        <end position="915"/>
    </location>
</feature>
<dbReference type="CDD" id="cd16691">
    <property type="entry name" value="mRING-H2-C3H3C2_Mio"/>
    <property type="match status" value="1"/>
</dbReference>
<feature type="compositionally biased region" description="Low complexity" evidence="4">
    <location>
        <begin position="244"/>
        <end position="265"/>
    </location>
</feature>
<dbReference type="InterPro" id="IPR001680">
    <property type="entry name" value="WD40_rpt"/>
</dbReference>